<evidence type="ECO:0000313" key="4">
    <source>
        <dbReference type="EMBL" id="OLO51865.1"/>
    </source>
</evidence>
<reference evidence="4 5" key="1">
    <citation type="submission" date="2016-12" db="EMBL/GenBank/DDBJ databases">
        <title>Genomic comparison of strains in the 'Actinomyces naeslundii' group.</title>
        <authorList>
            <person name="Mughal S.R."/>
            <person name="Do T."/>
            <person name="Gilbert S.C."/>
            <person name="Witherden E.A."/>
            <person name="Didelot X."/>
            <person name="Beighton D."/>
        </authorList>
    </citation>
    <scope>NUCLEOTIDE SEQUENCE [LARGE SCALE GENOMIC DNA]</scope>
    <source>
        <strain evidence="4 5">MMRCO6-1</strain>
    </source>
</reference>
<evidence type="ECO:0000256" key="2">
    <source>
        <dbReference type="ARBA" id="ARBA00022679"/>
    </source>
</evidence>
<proteinExistence type="predicted"/>
<dbReference type="PANTHER" id="PTHR11061">
    <property type="entry name" value="RNA M5U METHYLTRANSFERASE"/>
    <property type="match status" value="1"/>
</dbReference>
<protein>
    <submittedName>
        <fullName evidence="4">Uncharacterized protein</fullName>
    </submittedName>
</protein>
<name>A0A1Q8VUS9_9ACTO</name>
<sequence>MVVSRRVLAGLVALGGAGVVLRRDGGGACPRPGRDPRAETRIRNDRDDVDGRLWETVAASWRTDTRLRFTGSLSGDYVDYDGPEGLGSSRQDFAEMPKLVHEDDNCVVVQAGAGVCALERADGRVRWSVALEASQGLVAGGVSCGLVWTNAGAVNLGTGEVRRVPEAVSRAVNLVAGEGVVVTVVPGYGGRSELVCLESHGCSERWRTGIDDPGAASLTLDYEDNEVSIGLSDRYDLDSGEYNLVLVDVRRIGPREGVFVVVDTEAGRRMQVVVDDDGTAVAVRAFTPQEGMNDAGYREEHTSGEELWSVPLEAHPGAVVAVGALGAERIVLVACDPAALARDLGTLLRAGYALGSMSALDMFPHTHHFETIAVLERP</sequence>
<evidence type="ECO:0000256" key="3">
    <source>
        <dbReference type="ARBA" id="ARBA00022691"/>
    </source>
</evidence>
<gene>
    <name evidence="4" type="ORF">BKH27_10920</name>
</gene>
<dbReference type="SUPFAM" id="SSF50998">
    <property type="entry name" value="Quinoprotein alcohol dehydrogenase-like"/>
    <property type="match status" value="1"/>
</dbReference>
<dbReference type="InterPro" id="IPR011047">
    <property type="entry name" value="Quinoprotein_ADH-like_sf"/>
</dbReference>
<keyword evidence="2" id="KW-0808">Transferase</keyword>
<dbReference type="Gene3D" id="3.40.50.150">
    <property type="entry name" value="Vaccinia Virus protein VP39"/>
    <property type="match status" value="1"/>
</dbReference>
<dbReference type="InterPro" id="IPR030391">
    <property type="entry name" value="MeTrfase_TrmA_CS"/>
</dbReference>
<comment type="caution">
    <text evidence="4">The sequence shown here is derived from an EMBL/GenBank/DDBJ whole genome shotgun (WGS) entry which is preliminary data.</text>
</comment>
<dbReference type="SUPFAM" id="SSF53335">
    <property type="entry name" value="S-adenosyl-L-methionine-dependent methyltransferases"/>
    <property type="match status" value="1"/>
</dbReference>
<dbReference type="AlphaFoldDB" id="A0A1Q8VUS9"/>
<keyword evidence="3" id="KW-0949">S-adenosyl-L-methionine</keyword>
<dbReference type="PROSITE" id="PS01231">
    <property type="entry name" value="TRMA_2"/>
    <property type="match status" value="1"/>
</dbReference>
<dbReference type="GO" id="GO:0070475">
    <property type="term" value="P:rRNA base methylation"/>
    <property type="evidence" value="ECO:0007669"/>
    <property type="project" value="TreeGrafter"/>
</dbReference>
<evidence type="ECO:0000256" key="1">
    <source>
        <dbReference type="ARBA" id="ARBA00022603"/>
    </source>
</evidence>
<dbReference type="PANTHER" id="PTHR11061:SF30">
    <property type="entry name" value="TRNA (URACIL(54)-C(5))-METHYLTRANSFERASE"/>
    <property type="match status" value="1"/>
</dbReference>
<accession>A0A1Q8VUS9</accession>
<keyword evidence="1" id="KW-0489">Methyltransferase</keyword>
<dbReference type="EMBL" id="MSKM01000046">
    <property type="protein sequence ID" value="OLO51865.1"/>
    <property type="molecule type" value="Genomic_DNA"/>
</dbReference>
<dbReference type="InterPro" id="IPR010280">
    <property type="entry name" value="U5_MeTrfase_fam"/>
</dbReference>
<evidence type="ECO:0000313" key="5">
    <source>
        <dbReference type="Proteomes" id="UP000185772"/>
    </source>
</evidence>
<organism evidence="4 5">
    <name type="scientific">Actinomyces oris</name>
    <dbReference type="NCBI Taxonomy" id="544580"/>
    <lineage>
        <taxon>Bacteria</taxon>
        <taxon>Bacillati</taxon>
        <taxon>Actinomycetota</taxon>
        <taxon>Actinomycetes</taxon>
        <taxon>Actinomycetales</taxon>
        <taxon>Actinomycetaceae</taxon>
        <taxon>Actinomyces</taxon>
    </lineage>
</organism>
<dbReference type="GO" id="GO:0070041">
    <property type="term" value="F:rRNA (uridine-C5-)-methyltransferase activity"/>
    <property type="evidence" value="ECO:0007669"/>
    <property type="project" value="TreeGrafter"/>
</dbReference>
<dbReference type="Proteomes" id="UP000185772">
    <property type="component" value="Unassembled WGS sequence"/>
</dbReference>
<dbReference type="InterPro" id="IPR029063">
    <property type="entry name" value="SAM-dependent_MTases_sf"/>
</dbReference>